<evidence type="ECO:0000256" key="6">
    <source>
        <dbReference type="ARBA" id="ARBA00023114"/>
    </source>
</evidence>
<sequence length="400" mass="42592">MTQKNTRDLLCGLGAAVLALSAPSAVALETRDAPLESGSYFAPLASYRSALDDSQFKDGYGAAALFGFRDGVWAMEAGPVYQSFATEADEDATVVGFTINGLLFPFQSLPRLYGSLGFGAVEVQDYPDPAGRFTGTFPIVNVDAGLGYLFPIQWGNYEFAVRAEARYQYGTREERLNAEREDVPAPRDFKTAVANLGLHLPLANKRPPPPPPAPAQVVPPVADADSDHDGVLDAVDECPGTAPDTPVDDVGCALPPPPPPPPPCRTPEPGERVSLAGCGTGDVIVLRGVNFALDSAELDPNTRTLLDDVVSELNDNPQIHVQIVGHTDAQGSDQYNLMLSDERARAVMDYLVESGISADRLTAIGMGEAEPIESNDTAEGRALNRRVELKITQAGSPDED</sequence>
<feature type="region of interest" description="Disordered" evidence="10">
    <location>
        <begin position="370"/>
        <end position="400"/>
    </location>
</feature>
<name>A0ABV2AA41_9GAMM</name>
<dbReference type="PROSITE" id="PS51123">
    <property type="entry name" value="OMPA_2"/>
    <property type="match status" value="1"/>
</dbReference>
<dbReference type="Pfam" id="PF00691">
    <property type="entry name" value="OmpA"/>
    <property type="match status" value="1"/>
</dbReference>
<gene>
    <name evidence="13" type="ORF">ABSH63_04680</name>
</gene>
<keyword evidence="14" id="KW-1185">Reference proteome</keyword>
<evidence type="ECO:0000256" key="1">
    <source>
        <dbReference type="ARBA" id="ARBA00004571"/>
    </source>
</evidence>
<dbReference type="InterPro" id="IPR006665">
    <property type="entry name" value="OmpA-like"/>
</dbReference>
<evidence type="ECO:0000256" key="10">
    <source>
        <dbReference type="SAM" id="MobiDB-lite"/>
    </source>
</evidence>
<dbReference type="Gene3D" id="3.30.1330.60">
    <property type="entry name" value="OmpA-like domain"/>
    <property type="match status" value="1"/>
</dbReference>
<keyword evidence="8" id="KW-0998">Cell outer membrane</keyword>
<dbReference type="InterPro" id="IPR011250">
    <property type="entry name" value="OMP/PagP_B-barrel"/>
</dbReference>
<keyword evidence="4" id="KW-0812">Transmembrane</keyword>
<dbReference type="PANTHER" id="PTHR30329">
    <property type="entry name" value="STATOR ELEMENT OF FLAGELLAR MOTOR COMPLEX"/>
    <property type="match status" value="1"/>
</dbReference>
<feature type="chain" id="PRO_5045728499" evidence="11">
    <location>
        <begin position="28"/>
        <end position="400"/>
    </location>
</feature>
<keyword evidence="11" id="KW-0732">Signal</keyword>
<proteinExistence type="predicted"/>
<dbReference type="PANTHER" id="PTHR30329:SF21">
    <property type="entry name" value="LIPOPROTEIN YIAD-RELATED"/>
    <property type="match status" value="1"/>
</dbReference>
<evidence type="ECO:0000256" key="4">
    <source>
        <dbReference type="ARBA" id="ARBA00022692"/>
    </source>
</evidence>
<evidence type="ECO:0000313" key="13">
    <source>
        <dbReference type="EMBL" id="MES0873309.1"/>
    </source>
</evidence>
<dbReference type="RefSeq" id="WP_352887872.1">
    <property type="nucleotide sequence ID" value="NZ_JBEPIJ010000004.1"/>
</dbReference>
<dbReference type="EMBL" id="JBEPIJ010000004">
    <property type="protein sequence ID" value="MES0873309.1"/>
    <property type="molecule type" value="Genomic_DNA"/>
</dbReference>
<dbReference type="SUPFAM" id="SSF103647">
    <property type="entry name" value="TSP type-3 repeat"/>
    <property type="match status" value="1"/>
</dbReference>
<dbReference type="InterPro" id="IPR036737">
    <property type="entry name" value="OmpA-like_sf"/>
</dbReference>
<organism evidence="13 14">
    <name type="scientific">Sinimarinibacterium thermocellulolyticum</name>
    <dbReference type="NCBI Taxonomy" id="3170016"/>
    <lineage>
        <taxon>Bacteria</taxon>
        <taxon>Pseudomonadati</taxon>
        <taxon>Pseudomonadota</taxon>
        <taxon>Gammaproteobacteria</taxon>
        <taxon>Nevskiales</taxon>
        <taxon>Nevskiaceae</taxon>
        <taxon>Sinimarinibacterium</taxon>
    </lineage>
</organism>
<feature type="signal peptide" evidence="11">
    <location>
        <begin position="1"/>
        <end position="27"/>
    </location>
</feature>
<dbReference type="PRINTS" id="PR01021">
    <property type="entry name" value="OMPADOMAIN"/>
</dbReference>
<keyword evidence="2" id="KW-0813">Transport</keyword>
<evidence type="ECO:0000313" key="14">
    <source>
        <dbReference type="Proteomes" id="UP001465331"/>
    </source>
</evidence>
<dbReference type="CDD" id="cd07185">
    <property type="entry name" value="OmpA_C-like"/>
    <property type="match status" value="1"/>
</dbReference>
<evidence type="ECO:0000256" key="5">
    <source>
        <dbReference type="ARBA" id="ARBA00023065"/>
    </source>
</evidence>
<dbReference type="InterPro" id="IPR028974">
    <property type="entry name" value="TSP_type-3_rpt"/>
</dbReference>
<dbReference type="SUPFAM" id="SSF103088">
    <property type="entry name" value="OmpA-like"/>
    <property type="match status" value="1"/>
</dbReference>
<evidence type="ECO:0000256" key="7">
    <source>
        <dbReference type="ARBA" id="ARBA00023136"/>
    </source>
</evidence>
<comment type="caution">
    <text evidence="13">The sequence shown here is derived from an EMBL/GenBank/DDBJ whole genome shotgun (WGS) entry which is preliminary data.</text>
</comment>
<reference evidence="13 14" key="1">
    <citation type="submission" date="2024-06" db="EMBL/GenBank/DDBJ databases">
        <authorList>
            <person name="Li Z."/>
            <person name="Jiang Y."/>
        </authorList>
    </citation>
    <scope>NUCLEOTIDE SEQUENCE [LARGE SCALE GENOMIC DNA]</scope>
    <source>
        <strain evidence="13 14">HSW-8</strain>
    </source>
</reference>
<dbReference type="InterPro" id="IPR050330">
    <property type="entry name" value="Bact_OuterMem_StrucFunc"/>
</dbReference>
<accession>A0ABV2AA41</accession>
<evidence type="ECO:0000256" key="2">
    <source>
        <dbReference type="ARBA" id="ARBA00022448"/>
    </source>
</evidence>
<evidence type="ECO:0000256" key="3">
    <source>
        <dbReference type="ARBA" id="ARBA00022452"/>
    </source>
</evidence>
<dbReference type="SUPFAM" id="SSF56925">
    <property type="entry name" value="OMPA-like"/>
    <property type="match status" value="1"/>
</dbReference>
<evidence type="ECO:0000259" key="12">
    <source>
        <dbReference type="PROSITE" id="PS51123"/>
    </source>
</evidence>
<keyword evidence="7 9" id="KW-0472">Membrane</keyword>
<comment type="subcellular location">
    <subcellularLocation>
        <location evidence="1">Cell outer membrane</location>
        <topology evidence="1">Multi-pass membrane protein</topology>
    </subcellularLocation>
</comment>
<evidence type="ECO:0000256" key="8">
    <source>
        <dbReference type="ARBA" id="ARBA00023237"/>
    </source>
</evidence>
<dbReference type="Proteomes" id="UP001465331">
    <property type="component" value="Unassembled WGS sequence"/>
</dbReference>
<keyword evidence="3" id="KW-1134">Transmembrane beta strand</keyword>
<keyword evidence="6" id="KW-0626">Porin</keyword>
<protein>
    <submittedName>
        <fullName evidence="13">OmpA family protein</fullName>
    </submittedName>
</protein>
<feature type="domain" description="OmpA-like" evidence="12">
    <location>
        <begin position="278"/>
        <end position="395"/>
    </location>
</feature>
<keyword evidence="5" id="KW-0406">Ion transport</keyword>
<dbReference type="InterPro" id="IPR006664">
    <property type="entry name" value="OMP_bac"/>
</dbReference>
<evidence type="ECO:0000256" key="11">
    <source>
        <dbReference type="SAM" id="SignalP"/>
    </source>
</evidence>
<evidence type="ECO:0000256" key="9">
    <source>
        <dbReference type="PROSITE-ProRule" id="PRU00473"/>
    </source>
</evidence>